<dbReference type="EMBL" id="AJSR01001779">
    <property type="protein sequence ID" value="EKM30135.1"/>
    <property type="molecule type" value="Genomic_DNA"/>
</dbReference>
<evidence type="ECO:0000313" key="1">
    <source>
        <dbReference type="EMBL" id="EKM30135.1"/>
    </source>
</evidence>
<dbReference type="EC" id="3.6.3.-" evidence="1"/>
<dbReference type="Proteomes" id="UP000008367">
    <property type="component" value="Unassembled WGS sequence"/>
</dbReference>
<evidence type="ECO:0000313" key="2">
    <source>
        <dbReference type="Proteomes" id="UP000008367"/>
    </source>
</evidence>
<feature type="non-terminal residue" evidence="1">
    <location>
        <position position="1"/>
    </location>
</feature>
<keyword evidence="1" id="KW-0067">ATP-binding</keyword>
<dbReference type="AlphaFoldDB" id="A0A454CUN7"/>
<comment type="caution">
    <text evidence="1">The sequence shown here is derived from an EMBL/GenBank/DDBJ whole genome shotgun (WGS) entry which is preliminary data.</text>
</comment>
<proteinExistence type="predicted"/>
<accession>A0A454CUN7</accession>
<sequence>RKSSLSVQVVVVNLPLANVLTD</sequence>
<reference evidence="1 2" key="1">
    <citation type="submission" date="2012-10" db="EMBL/GenBank/DDBJ databases">
        <title>Genome sequence of Vibrio Cholerae HENC-02.</title>
        <authorList>
            <person name="Eppinger M."/>
            <person name="Hasan N.A."/>
            <person name="Sengamalay N."/>
            <person name="Hine E."/>
            <person name="Su Q."/>
            <person name="Daugherty S.C."/>
            <person name="Young S."/>
            <person name="Sadzewicz L."/>
            <person name="Tallon L."/>
            <person name="Cebula T.A."/>
            <person name="Ravel J."/>
            <person name="Colwell R.R."/>
        </authorList>
    </citation>
    <scope>NUCLEOTIDE SEQUENCE [LARGE SCALE GENOMIC DNA]</scope>
    <source>
        <strain evidence="1 2">HENC-02</strain>
    </source>
</reference>
<dbReference type="GO" id="GO:0016787">
    <property type="term" value="F:hydrolase activity"/>
    <property type="evidence" value="ECO:0007669"/>
    <property type="project" value="UniProtKB-KW"/>
</dbReference>
<keyword evidence="1" id="KW-0378">Hydrolase</keyword>
<dbReference type="GO" id="GO:0005524">
    <property type="term" value="F:ATP binding"/>
    <property type="evidence" value="ECO:0007669"/>
    <property type="project" value="UniProtKB-KW"/>
</dbReference>
<protein>
    <submittedName>
        <fullName evidence="1">ATP-binding domain protein</fullName>
        <ecNumber evidence="1">3.6.3.-</ecNumber>
    </submittedName>
</protein>
<keyword evidence="1" id="KW-0547">Nucleotide-binding</keyword>
<organism evidence="1 2">
    <name type="scientific">Vibrio harveyi</name>
    <name type="common">Beneckea harveyi</name>
    <dbReference type="NCBI Taxonomy" id="669"/>
    <lineage>
        <taxon>Bacteria</taxon>
        <taxon>Pseudomonadati</taxon>
        <taxon>Pseudomonadota</taxon>
        <taxon>Gammaproteobacteria</taxon>
        <taxon>Vibrionales</taxon>
        <taxon>Vibrionaceae</taxon>
        <taxon>Vibrio</taxon>
    </lineage>
</organism>
<gene>
    <name evidence="1" type="ORF">VCHENC02_4115B</name>
</gene>
<name>A0A454CUN7_VIBHA</name>